<evidence type="ECO:0000256" key="7">
    <source>
        <dbReference type="ARBA" id="ARBA00022833"/>
    </source>
</evidence>
<comment type="catalytic activity">
    <reaction evidence="8">
        <text>Endonucleolytic cleavage of RNA, removing 5'-extranucleotides from tRNA precursor.</text>
        <dbReference type="EC" id="3.1.26.5"/>
    </reaction>
</comment>
<dbReference type="Gene3D" id="1.20.5.420">
    <property type="entry name" value="Immunoglobulin FC, subunit C"/>
    <property type="match status" value="1"/>
</dbReference>
<dbReference type="GO" id="GO:0030677">
    <property type="term" value="C:ribonuclease P complex"/>
    <property type="evidence" value="ECO:0007669"/>
    <property type="project" value="UniProtKB-UniRule"/>
</dbReference>
<dbReference type="KEGG" id="mel:Metbo_0538"/>
<dbReference type="HOGENOM" id="CLU_079140_3_0_2"/>
<comment type="similarity">
    <text evidence="8">Belongs to the eukaryotic/archaeal RNase P protein component 4 family.</text>
</comment>
<keyword evidence="1 8" id="KW-0963">Cytoplasm</keyword>
<evidence type="ECO:0000256" key="8">
    <source>
        <dbReference type="HAMAP-Rule" id="MF_00757"/>
    </source>
</evidence>
<dbReference type="PANTHER" id="PTHR14742:SF0">
    <property type="entry name" value="RIBONUCLEASE P PROTEIN SUBUNIT P21"/>
    <property type="match status" value="1"/>
</dbReference>
<dbReference type="RefSeq" id="WP_013644141.1">
    <property type="nucleotide sequence ID" value="NC_015216.1"/>
</dbReference>
<evidence type="ECO:0000256" key="1">
    <source>
        <dbReference type="ARBA" id="ARBA00022490"/>
    </source>
</evidence>
<accession>F0T9W7</accession>
<evidence type="ECO:0000313" key="9">
    <source>
        <dbReference type="EMBL" id="ADZ08790.1"/>
    </source>
</evidence>
<dbReference type="PIRSF" id="PIRSF004878">
    <property type="entry name" value="RNase_P_4"/>
    <property type="match status" value="1"/>
</dbReference>
<comment type="subunit">
    <text evidence="8">Consists of a catalytic RNA component and at least 4-5 protein subunits.</text>
</comment>
<keyword evidence="3 8" id="KW-0540">Nuclease</keyword>
<feature type="binding site" evidence="8">
    <location>
        <position position="63"/>
    </location>
    <ligand>
        <name>Zn(2+)</name>
        <dbReference type="ChEBI" id="CHEBI:29105"/>
    </ligand>
</feature>
<keyword evidence="6 8" id="KW-0378">Hydrolase</keyword>
<dbReference type="Proteomes" id="UP000007490">
    <property type="component" value="Chromosome"/>
</dbReference>
<dbReference type="EMBL" id="CP002551">
    <property type="protein sequence ID" value="ADZ08790.1"/>
    <property type="molecule type" value="Genomic_DNA"/>
</dbReference>
<gene>
    <name evidence="8" type="primary">rnp4</name>
    <name evidence="9" type="ordered locus">Metbo_0538</name>
</gene>
<dbReference type="EC" id="3.1.26.5" evidence="8"/>
<evidence type="ECO:0000256" key="3">
    <source>
        <dbReference type="ARBA" id="ARBA00022722"/>
    </source>
</evidence>
<comment type="function">
    <text evidence="8">Part of ribonuclease P, a protein complex that generates mature tRNA molecules by cleaving their 5'-ends.</text>
</comment>
<keyword evidence="7 8" id="KW-0862">Zinc</keyword>
<feature type="binding site" evidence="8">
    <location>
        <position position="92"/>
    </location>
    <ligand>
        <name>Zn(2+)</name>
        <dbReference type="ChEBI" id="CHEBI:29105"/>
    </ligand>
</feature>
<name>F0T9W7_METLA</name>
<dbReference type="InterPro" id="IPR007175">
    <property type="entry name" value="Rpr2/Snm1/Rpp21"/>
</dbReference>
<dbReference type="GO" id="GO:0001682">
    <property type="term" value="P:tRNA 5'-leader removal"/>
    <property type="evidence" value="ECO:0007669"/>
    <property type="project" value="UniProtKB-UniRule"/>
</dbReference>
<dbReference type="OrthoDB" id="10058at2157"/>
<keyword evidence="2 8" id="KW-0819">tRNA processing</keyword>
<feature type="binding site" evidence="8">
    <location>
        <position position="66"/>
    </location>
    <ligand>
        <name>Zn(2+)</name>
        <dbReference type="ChEBI" id="CHEBI:29105"/>
    </ligand>
</feature>
<dbReference type="GeneID" id="10276983"/>
<evidence type="ECO:0000256" key="2">
    <source>
        <dbReference type="ARBA" id="ARBA00022694"/>
    </source>
</evidence>
<dbReference type="GO" id="GO:0008270">
    <property type="term" value="F:zinc ion binding"/>
    <property type="evidence" value="ECO:0007669"/>
    <property type="project" value="UniProtKB-UniRule"/>
</dbReference>
<dbReference type="PANTHER" id="PTHR14742">
    <property type="entry name" value="RIBONUCLEASE P SUBUNIT P21"/>
    <property type="match status" value="1"/>
</dbReference>
<keyword evidence="4 8" id="KW-0479">Metal-binding</keyword>
<evidence type="ECO:0000256" key="4">
    <source>
        <dbReference type="ARBA" id="ARBA00022723"/>
    </source>
</evidence>
<keyword evidence="10" id="KW-1185">Reference proteome</keyword>
<sequence length="132" mass="16021">MRRGRRPKWILKIAEERINILFSRADEEFNQHPERSHRYVEMARNIAKKYNLKLPDKWNRRFCHSCHQFLKPGLNCRVRLINSSVVIKCLDCGHVARIPYITEKKERRRRKIEHYNASKKGTDEQITFNHHN</sequence>
<organism evidence="9 10">
    <name type="scientific">Methanobacterium lacus (strain AL-21)</name>
    <dbReference type="NCBI Taxonomy" id="877455"/>
    <lineage>
        <taxon>Archaea</taxon>
        <taxon>Methanobacteriati</taxon>
        <taxon>Methanobacteriota</taxon>
        <taxon>Methanomada group</taxon>
        <taxon>Methanobacteria</taxon>
        <taxon>Methanobacteriales</taxon>
        <taxon>Methanobacteriaceae</taxon>
        <taxon>Methanobacterium</taxon>
    </lineage>
</organism>
<proteinExistence type="inferred from homology"/>
<dbReference type="HAMAP" id="MF_00757">
    <property type="entry name" value="RNase_P_4"/>
    <property type="match status" value="1"/>
</dbReference>
<dbReference type="STRING" id="877455.Metbo_0538"/>
<dbReference type="InterPro" id="IPR016432">
    <property type="entry name" value="RNP4"/>
</dbReference>
<evidence type="ECO:0000256" key="6">
    <source>
        <dbReference type="ARBA" id="ARBA00022801"/>
    </source>
</evidence>
<keyword evidence="5 8" id="KW-0255">Endonuclease</keyword>
<dbReference type="AlphaFoldDB" id="F0T9W7"/>
<reference evidence="9 10" key="2">
    <citation type="journal article" date="2014" name="Int. J. Syst. Evol. Microbiol.">
        <title>Methanobacterium paludis sp. nov. and a novel strain of Methanobacterium lacus isolated from northern peatlands.</title>
        <authorList>
            <person name="Cadillo-Quiroz H."/>
            <person name="Brauer S.L."/>
            <person name="Goodson N."/>
            <person name="Yavitt J.B."/>
            <person name="Zinder S.H."/>
        </authorList>
    </citation>
    <scope>NUCLEOTIDE SEQUENCE [LARGE SCALE GENOMIC DNA]</scope>
    <source>
        <strain evidence="9 10">AL-21</strain>
    </source>
</reference>
<reference evidence="10" key="1">
    <citation type="submission" date="2011-02" db="EMBL/GenBank/DDBJ databases">
        <title>Complete sequence of Methanobacterium sp. AL-21.</title>
        <authorList>
            <consortium name="US DOE Joint Genome Institute"/>
            <person name="Lucas S."/>
            <person name="Copeland A."/>
            <person name="Lapidus A."/>
            <person name="Cheng J.-F."/>
            <person name="Goodwin L."/>
            <person name="Pitluck S."/>
            <person name="Chertkov O."/>
            <person name="Detter J.C."/>
            <person name="Han C."/>
            <person name="Tapia R."/>
            <person name="Land M."/>
            <person name="Hauser L."/>
            <person name="Kyrpides N."/>
            <person name="Ivanova N."/>
            <person name="Mikhailova N."/>
            <person name="Pagani I."/>
            <person name="Cadillo-Quiroz H."/>
            <person name="Imachi H."/>
            <person name="Zinder S."/>
            <person name="Liu W."/>
            <person name="Woyke T."/>
        </authorList>
    </citation>
    <scope>NUCLEOTIDE SEQUENCE [LARGE SCALE GENOMIC DNA]</scope>
    <source>
        <strain evidence="10">AL-21</strain>
    </source>
</reference>
<dbReference type="eggNOG" id="arCOG04345">
    <property type="taxonomic scope" value="Archaea"/>
</dbReference>
<comment type="subcellular location">
    <subcellularLocation>
        <location evidence="8">Cytoplasm</location>
    </subcellularLocation>
</comment>
<protein>
    <recommendedName>
        <fullName evidence="8">Ribonuclease P protein component 4</fullName>
        <shortName evidence="8">RNase P component 4</shortName>
        <ecNumber evidence="8">3.1.26.5</ecNumber>
    </recommendedName>
    <alternativeName>
        <fullName evidence="8">Rpp21</fullName>
    </alternativeName>
</protein>
<dbReference type="GO" id="GO:0005737">
    <property type="term" value="C:cytoplasm"/>
    <property type="evidence" value="ECO:0007669"/>
    <property type="project" value="UniProtKB-SubCell"/>
</dbReference>
<dbReference type="Pfam" id="PF04032">
    <property type="entry name" value="Rpr2"/>
    <property type="match status" value="1"/>
</dbReference>
<comment type="cofactor">
    <cofactor evidence="8">
        <name>Zn(2+)</name>
        <dbReference type="ChEBI" id="CHEBI:29105"/>
    </cofactor>
    <text evidence="8">Binds 1 zinc ion per subunit.</text>
</comment>
<dbReference type="GO" id="GO:0004526">
    <property type="term" value="F:ribonuclease P activity"/>
    <property type="evidence" value="ECO:0007669"/>
    <property type="project" value="UniProtKB-UniRule"/>
</dbReference>
<dbReference type="Gene3D" id="6.20.50.20">
    <property type="match status" value="1"/>
</dbReference>
<feature type="binding site" evidence="8">
    <location>
        <position position="89"/>
    </location>
    <ligand>
        <name>Zn(2+)</name>
        <dbReference type="ChEBI" id="CHEBI:29105"/>
    </ligand>
</feature>
<evidence type="ECO:0000313" key="10">
    <source>
        <dbReference type="Proteomes" id="UP000007490"/>
    </source>
</evidence>
<evidence type="ECO:0000256" key="5">
    <source>
        <dbReference type="ARBA" id="ARBA00022759"/>
    </source>
</evidence>